<dbReference type="InterPro" id="IPR023772">
    <property type="entry name" value="DNA-bd_HTH_TetR-type_CS"/>
</dbReference>
<accession>A0A1X2F3P5</accession>
<keyword evidence="2 4" id="KW-0238">DNA-binding</keyword>
<protein>
    <recommendedName>
        <fullName evidence="5">HTH tetR-type domain-containing protein</fullName>
    </recommendedName>
</protein>
<dbReference type="Proteomes" id="UP000193964">
    <property type="component" value="Unassembled WGS sequence"/>
</dbReference>
<evidence type="ECO:0000256" key="2">
    <source>
        <dbReference type="ARBA" id="ARBA00023125"/>
    </source>
</evidence>
<dbReference type="Gene3D" id="1.10.357.10">
    <property type="entry name" value="Tetracycline Repressor, domain 2"/>
    <property type="match status" value="1"/>
</dbReference>
<dbReference type="PROSITE" id="PS50977">
    <property type="entry name" value="HTH_TETR_2"/>
    <property type="match status" value="1"/>
</dbReference>
<evidence type="ECO:0000256" key="3">
    <source>
        <dbReference type="ARBA" id="ARBA00023163"/>
    </source>
</evidence>
<dbReference type="OrthoDB" id="4746440at2"/>
<dbReference type="PRINTS" id="PR00455">
    <property type="entry name" value="HTHTETR"/>
</dbReference>
<dbReference type="AlphaFoldDB" id="A0A1X2F3P5"/>
<evidence type="ECO:0000256" key="1">
    <source>
        <dbReference type="ARBA" id="ARBA00023015"/>
    </source>
</evidence>
<dbReference type="RefSeq" id="WP_085145982.1">
    <property type="nucleotide sequence ID" value="NZ_JACKUA010000012.1"/>
</dbReference>
<gene>
    <name evidence="6" type="ORF">AWC31_30150</name>
</gene>
<dbReference type="EMBL" id="LQQA01000027">
    <property type="protein sequence ID" value="ORX13050.1"/>
    <property type="molecule type" value="Genomic_DNA"/>
</dbReference>
<dbReference type="InterPro" id="IPR001647">
    <property type="entry name" value="HTH_TetR"/>
</dbReference>
<dbReference type="InterPro" id="IPR009057">
    <property type="entry name" value="Homeodomain-like_sf"/>
</dbReference>
<organism evidence="6 7">
    <name type="scientific">Mycolicibacterium wolinskyi</name>
    <dbReference type="NCBI Taxonomy" id="59750"/>
    <lineage>
        <taxon>Bacteria</taxon>
        <taxon>Bacillati</taxon>
        <taxon>Actinomycetota</taxon>
        <taxon>Actinomycetes</taxon>
        <taxon>Mycobacteriales</taxon>
        <taxon>Mycobacteriaceae</taxon>
        <taxon>Mycolicibacterium</taxon>
    </lineage>
</organism>
<evidence type="ECO:0000313" key="6">
    <source>
        <dbReference type="EMBL" id="ORX13050.1"/>
    </source>
</evidence>
<name>A0A1X2F3P5_9MYCO</name>
<dbReference type="PANTHER" id="PTHR30055:SF238">
    <property type="entry name" value="MYCOFACTOCIN BIOSYNTHESIS TRANSCRIPTIONAL REGULATOR MFTR-RELATED"/>
    <property type="match status" value="1"/>
</dbReference>
<evidence type="ECO:0000259" key="5">
    <source>
        <dbReference type="PROSITE" id="PS50977"/>
    </source>
</evidence>
<keyword evidence="1" id="KW-0805">Transcription regulation</keyword>
<dbReference type="GO" id="GO:0000976">
    <property type="term" value="F:transcription cis-regulatory region binding"/>
    <property type="evidence" value="ECO:0007669"/>
    <property type="project" value="TreeGrafter"/>
</dbReference>
<dbReference type="Pfam" id="PF00440">
    <property type="entry name" value="TetR_N"/>
    <property type="match status" value="1"/>
</dbReference>
<dbReference type="PROSITE" id="PS01081">
    <property type="entry name" value="HTH_TETR_1"/>
    <property type="match status" value="1"/>
</dbReference>
<feature type="domain" description="HTH tetR-type" evidence="5">
    <location>
        <begin position="6"/>
        <end position="66"/>
    </location>
</feature>
<comment type="caution">
    <text evidence="6">The sequence shown here is derived from an EMBL/GenBank/DDBJ whole genome shotgun (WGS) entry which is preliminary data.</text>
</comment>
<proteinExistence type="predicted"/>
<dbReference type="GO" id="GO:0003700">
    <property type="term" value="F:DNA-binding transcription factor activity"/>
    <property type="evidence" value="ECO:0007669"/>
    <property type="project" value="TreeGrafter"/>
</dbReference>
<evidence type="ECO:0000256" key="4">
    <source>
        <dbReference type="PROSITE-ProRule" id="PRU00335"/>
    </source>
</evidence>
<sequence>MPRWDPDAVGRLQLAALELFGQQGFAGTTVSEIARRAGLTERTFFNHFDTKKDVLFGPRTQRHREIVLREILASDDASRPIDVVVHGLQAAAEELFEGLRDASIRRRQIIDENPDLLERDLGKRTALIAAIADALRSRGLDADAAILTARIGAVIEQSAEERWMRSPEPLSLQQHLSNVFASLEGILQTPGPD</sequence>
<dbReference type="InterPro" id="IPR050109">
    <property type="entry name" value="HTH-type_TetR-like_transc_reg"/>
</dbReference>
<keyword evidence="3" id="KW-0804">Transcription</keyword>
<dbReference type="PANTHER" id="PTHR30055">
    <property type="entry name" value="HTH-TYPE TRANSCRIPTIONAL REGULATOR RUTR"/>
    <property type="match status" value="1"/>
</dbReference>
<dbReference type="SUPFAM" id="SSF46689">
    <property type="entry name" value="Homeodomain-like"/>
    <property type="match status" value="1"/>
</dbReference>
<evidence type="ECO:0000313" key="7">
    <source>
        <dbReference type="Proteomes" id="UP000193964"/>
    </source>
</evidence>
<reference evidence="6 7" key="1">
    <citation type="submission" date="2016-01" db="EMBL/GenBank/DDBJ databases">
        <title>The new phylogeny of the genus Mycobacterium.</title>
        <authorList>
            <person name="Tarcisio F."/>
            <person name="Conor M."/>
            <person name="Antonella G."/>
            <person name="Elisabetta G."/>
            <person name="Giulia F.S."/>
            <person name="Sara T."/>
            <person name="Anna F."/>
            <person name="Clotilde B."/>
            <person name="Roberto B."/>
            <person name="Veronica D.S."/>
            <person name="Fabio R."/>
            <person name="Monica P."/>
            <person name="Olivier J."/>
            <person name="Enrico T."/>
            <person name="Nicola S."/>
        </authorList>
    </citation>
    <scope>NUCLEOTIDE SEQUENCE [LARGE SCALE GENOMIC DNA]</scope>
    <source>
        <strain evidence="6 7">ATCC 700010</strain>
    </source>
</reference>
<feature type="DNA-binding region" description="H-T-H motif" evidence="4">
    <location>
        <begin position="29"/>
        <end position="48"/>
    </location>
</feature>